<name>A0ABS0AIN8_9GAMM</name>
<dbReference type="Pfam" id="PF03372">
    <property type="entry name" value="Exo_endo_phos"/>
    <property type="match status" value="1"/>
</dbReference>
<dbReference type="InterPro" id="IPR004808">
    <property type="entry name" value="AP_endonuc_1"/>
</dbReference>
<dbReference type="RefSeq" id="WP_142949306.1">
    <property type="nucleotide sequence ID" value="NZ_ARXR01000027.1"/>
</dbReference>
<dbReference type="PANTHER" id="PTHR43250">
    <property type="entry name" value="EXODEOXYRIBONUCLEASE III"/>
    <property type="match status" value="1"/>
</dbReference>
<evidence type="ECO:0000313" key="7">
    <source>
        <dbReference type="EMBL" id="MBF5053986.1"/>
    </source>
</evidence>
<evidence type="ECO:0000256" key="5">
    <source>
        <dbReference type="ARBA" id="ARBA00022842"/>
    </source>
</evidence>
<dbReference type="NCBIfam" id="TIGR00633">
    <property type="entry name" value="xth"/>
    <property type="match status" value="1"/>
</dbReference>
<comment type="cofactor">
    <cofactor evidence="1">
        <name>Mg(2+)</name>
        <dbReference type="ChEBI" id="CHEBI:18420"/>
    </cofactor>
</comment>
<dbReference type="Gene3D" id="3.60.10.10">
    <property type="entry name" value="Endonuclease/exonuclease/phosphatase"/>
    <property type="match status" value="1"/>
</dbReference>
<accession>A0ABS0AIN8</accession>
<protein>
    <submittedName>
        <fullName evidence="7">Exodeoxyribonuclease III</fullName>
    </submittedName>
</protein>
<dbReference type="NCBIfam" id="NF008733">
    <property type="entry name" value="PRK11756.1"/>
    <property type="match status" value="1"/>
</dbReference>
<dbReference type="CDD" id="cd09086">
    <property type="entry name" value="ExoIII-like_AP-endo"/>
    <property type="match status" value="1"/>
</dbReference>
<dbReference type="InterPro" id="IPR036691">
    <property type="entry name" value="Endo/exonu/phosph_ase_sf"/>
</dbReference>
<dbReference type="InterPro" id="IPR037493">
    <property type="entry name" value="ExoIII-like"/>
</dbReference>
<evidence type="ECO:0000256" key="3">
    <source>
        <dbReference type="ARBA" id="ARBA00022723"/>
    </source>
</evidence>
<dbReference type="NCBIfam" id="TIGR00195">
    <property type="entry name" value="exoDNase_III"/>
    <property type="match status" value="1"/>
</dbReference>
<evidence type="ECO:0000256" key="4">
    <source>
        <dbReference type="ARBA" id="ARBA00022801"/>
    </source>
</evidence>
<keyword evidence="3" id="KW-0479">Metal-binding</keyword>
<dbReference type="Proteomes" id="UP000644441">
    <property type="component" value="Unassembled WGS sequence"/>
</dbReference>
<keyword evidence="5" id="KW-0460">Magnesium</keyword>
<comment type="caution">
    <text evidence="7">The sequence shown here is derived from an EMBL/GenBank/DDBJ whole genome shotgun (WGS) entry which is preliminary data.</text>
</comment>
<dbReference type="PANTHER" id="PTHR43250:SF2">
    <property type="entry name" value="EXODEOXYRIBONUCLEASE III"/>
    <property type="match status" value="1"/>
</dbReference>
<gene>
    <name evidence="7" type="ORF">ISO4_02588</name>
</gene>
<feature type="domain" description="Endonuclease/exonuclease/phosphatase" evidence="6">
    <location>
        <begin position="4"/>
        <end position="262"/>
    </location>
</feature>
<organism evidence="7 8">
    <name type="scientific">Alloalcanivorax venustensis ISO4</name>
    <dbReference type="NCBI Taxonomy" id="1177184"/>
    <lineage>
        <taxon>Bacteria</taxon>
        <taxon>Pseudomonadati</taxon>
        <taxon>Pseudomonadota</taxon>
        <taxon>Gammaproteobacteria</taxon>
        <taxon>Oceanospirillales</taxon>
        <taxon>Alcanivoracaceae</taxon>
        <taxon>Alloalcanivorax</taxon>
    </lineage>
</organism>
<dbReference type="EMBL" id="ARXR01000027">
    <property type="protein sequence ID" value="MBF5053986.1"/>
    <property type="molecule type" value="Genomic_DNA"/>
</dbReference>
<evidence type="ECO:0000256" key="2">
    <source>
        <dbReference type="ARBA" id="ARBA00007092"/>
    </source>
</evidence>
<evidence type="ECO:0000259" key="6">
    <source>
        <dbReference type="Pfam" id="PF03372"/>
    </source>
</evidence>
<reference evidence="7 8" key="1">
    <citation type="submission" date="2012-09" db="EMBL/GenBank/DDBJ databases">
        <title>Genome Sequence of alkane-degrading Bacterium Alcanivorax venustensis ISO4.</title>
        <authorList>
            <person name="Lai Q."/>
            <person name="Shao Z."/>
        </authorList>
    </citation>
    <scope>NUCLEOTIDE SEQUENCE [LARGE SCALE GENOMIC DNA]</scope>
    <source>
        <strain evidence="7 8">ISO4</strain>
    </source>
</reference>
<evidence type="ECO:0000313" key="8">
    <source>
        <dbReference type="Proteomes" id="UP000644441"/>
    </source>
</evidence>
<keyword evidence="8" id="KW-1185">Reference proteome</keyword>
<dbReference type="PROSITE" id="PS51435">
    <property type="entry name" value="AP_NUCLEASE_F1_4"/>
    <property type="match status" value="1"/>
</dbReference>
<comment type="similarity">
    <text evidence="2">Belongs to the DNA repair enzymes AP/ExoA family.</text>
</comment>
<sequence length="274" mass="32169">MTLISFNINGIRARLHQLEELLGKYKPTLVGLQETKVQDSEFPEQAIRDLGYHPYYHGQKGHYGVALLTREPLEEVQYGFPSDGEDAQRRMIIGRLRDADGQPLTVLNGYFPQGENREHPVKFPAKEKFYQDLQHYLENHHDASEKLAIMGDFNISSTDLDIGIGEANRKRWLREGKTSFLPEEREWWQRLIDWGLEDTFRCRYPDTDDVFSWFDYRSRGFERDPRRGLRIDTVLATKPLVERLTDCGVDYEMRAMERPSDHCPVWSRFDNLPS</sequence>
<proteinExistence type="inferred from homology"/>
<evidence type="ECO:0000256" key="1">
    <source>
        <dbReference type="ARBA" id="ARBA00001946"/>
    </source>
</evidence>
<dbReference type="SUPFAM" id="SSF56219">
    <property type="entry name" value="DNase I-like"/>
    <property type="match status" value="1"/>
</dbReference>
<dbReference type="InterPro" id="IPR005135">
    <property type="entry name" value="Endo/exonuclease/phosphatase"/>
</dbReference>
<keyword evidence="4" id="KW-0378">Hydrolase</keyword>